<sequence>MVDQDPLRTLHATHLRRREDFGRVAANTVPVRHDLYIANSAEEAAARIEPFVNGRSRTYLKWVWAVGDVGATAMRDERIGKSTEALSHGFCSTRRRASRTG</sequence>
<keyword evidence="2" id="KW-1185">Reference proteome</keyword>
<evidence type="ECO:0000313" key="1">
    <source>
        <dbReference type="EMBL" id="NJC71897.1"/>
    </source>
</evidence>
<reference evidence="1 2" key="1">
    <citation type="submission" date="2020-03" db="EMBL/GenBank/DDBJ databases">
        <title>WGS of the type strain of Planosporangium spp.</title>
        <authorList>
            <person name="Thawai C."/>
        </authorList>
    </citation>
    <scope>NUCLEOTIDE SEQUENCE [LARGE SCALE GENOMIC DNA]</scope>
    <source>
        <strain evidence="1 2">TBRC 5610</strain>
    </source>
</reference>
<evidence type="ECO:0000313" key="2">
    <source>
        <dbReference type="Proteomes" id="UP000722989"/>
    </source>
</evidence>
<comment type="caution">
    <text evidence="1">The sequence shown here is derived from an EMBL/GenBank/DDBJ whole genome shotgun (WGS) entry which is preliminary data.</text>
</comment>
<proteinExistence type="predicted"/>
<dbReference type="EMBL" id="JAATVY010000014">
    <property type="protein sequence ID" value="NJC71897.1"/>
    <property type="molecule type" value="Genomic_DNA"/>
</dbReference>
<protein>
    <submittedName>
        <fullName evidence="1">Uncharacterized protein</fullName>
    </submittedName>
</protein>
<organism evidence="1 2">
    <name type="scientific">Planosporangium thailandense</name>
    <dbReference type="NCBI Taxonomy" id="765197"/>
    <lineage>
        <taxon>Bacteria</taxon>
        <taxon>Bacillati</taxon>
        <taxon>Actinomycetota</taxon>
        <taxon>Actinomycetes</taxon>
        <taxon>Micromonosporales</taxon>
        <taxon>Micromonosporaceae</taxon>
        <taxon>Planosporangium</taxon>
    </lineage>
</organism>
<name>A0ABX0Y0N0_9ACTN</name>
<accession>A0ABX0Y0N0</accession>
<dbReference type="Proteomes" id="UP000722989">
    <property type="component" value="Unassembled WGS sequence"/>
</dbReference>
<gene>
    <name evidence="1" type="ORF">HC031_19555</name>
</gene>
<dbReference type="RefSeq" id="WP_167926801.1">
    <property type="nucleotide sequence ID" value="NZ_JAATVY010000014.1"/>
</dbReference>